<dbReference type="SUPFAM" id="SSF56719">
    <property type="entry name" value="Type II DNA topoisomerase"/>
    <property type="match status" value="1"/>
</dbReference>
<dbReference type="Pfam" id="PF00204">
    <property type="entry name" value="DNA_gyraseB"/>
    <property type="match status" value="1"/>
</dbReference>
<evidence type="ECO:0000256" key="10">
    <source>
        <dbReference type="ARBA" id="ARBA00023125"/>
    </source>
</evidence>
<dbReference type="InterPro" id="IPR020568">
    <property type="entry name" value="Ribosomal_Su5_D2-typ_SF"/>
</dbReference>
<keyword evidence="7" id="KW-0067">ATP-binding</keyword>
<dbReference type="CDD" id="cd00822">
    <property type="entry name" value="TopoII_Trans_DNA_gyrase"/>
    <property type="match status" value="1"/>
</dbReference>
<keyword evidence="10" id="KW-0238">DNA-binding</keyword>
<keyword evidence="6" id="KW-0547">Nucleotide-binding</keyword>
<dbReference type="InterPro" id="IPR013759">
    <property type="entry name" value="Topo_IIA_B_C"/>
</dbReference>
<comment type="cofactor">
    <cofactor evidence="2">
        <name>Mg(2+)</name>
        <dbReference type="ChEBI" id="CHEBI:18420"/>
    </cofactor>
</comment>
<dbReference type="InterPro" id="IPR001241">
    <property type="entry name" value="Topo_IIA"/>
</dbReference>
<protein>
    <recommendedName>
        <fullName evidence="4">DNA topoisomerase (ATP-hydrolyzing)</fullName>
        <ecNumber evidence="4">5.6.2.2</ecNumber>
    </recommendedName>
</protein>
<keyword evidence="8" id="KW-0460">Magnesium</keyword>
<evidence type="ECO:0000256" key="9">
    <source>
        <dbReference type="ARBA" id="ARBA00023029"/>
    </source>
</evidence>
<keyword evidence="9" id="KW-0799">Topoisomerase</keyword>
<dbReference type="GO" id="GO:0003918">
    <property type="term" value="F:DNA topoisomerase type II (double strand cut, ATP-hydrolyzing) activity"/>
    <property type="evidence" value="ECO:0007669"/>
    <property type="project" value="UniProtKB-EC"/>
</dbReference>
<dbReference type="InterPro" id="IPR014721">
    <property type="entry name" value="Ribsml_uS5_D2-typ_fold_subgr"/>
</dbReference>
<dbReference type="AlphaFoldDB" id="A0A7C4Y2Q6"/>
<sequence>MNKPNAKYTADEIQVLEGLEPVRKRPGMYIGSTDINGLQHLVTEIVNNSMDEAIAGFATHIKVAFHKDGSVSIYDNGRGIPYGVKKGYNVPAVQLAFTKLHAGGKFGGGGYKVSSGLHGVGASVVNALSDWCRVIILNKPSKEVVVQEYEKGADIIYPLEKVNLEKPKTKIKGEAWTADLDAWKYETGTVVQFKPNGKIFETTEYKIGFFMKQLKEYAFLTAGIKFELIDYRDDSHYTYYFEGGVKTYLRSLNKNKKAVNGNVFYVRKEVEGVLVEVAMQYNDTFAENIVCFANHIKTNEGGTHLTGFRGALTRTINDYARKYEYLKEKDSNFSGDDLKEGLTAVVSVNLESSDLQFEGQTKGKLGNSNVKPIVENVVKEALDTFFEENPKDAQAIINKNVVAMKARIAAKAARDTVIRKSIFEGGGVLPGKLADCSSRIAEETELFIVEGDSAGGSAKAARNRDFQAILPVFGKVLNTERARLDKVVESNKFKDLIIAIGTGIGEQYAGDKLRYGKLILMSDADVDGSHIMTLNLTFFFRHLPALIETGHIYLAVPPLYKATWGKNKKYLFDDAEREAFLKTEEGKNAIVQRFKGLGEMNAEELWETTMNPETRKLKKVGIEDASFADEVFSTLMGDEVLPRRKFIQTHAKSANIDLA</sequence>
<dbReference type="GO" id="GO:0006265">
    <property type="term" value="P:DNA topological change"/>
    <property type="evidence" value="ECO:0007669"/>
    <property type="project" value="InterPro"/>
</dbReference>
<dbReference type="Gene3D" id="3.40.50.670">
    <property type="match status" value="1"/>
</dbReference>
<evidence type="ECO:0000256" key="8">
    <source>
        <dbReference type="ARBA" id="ARBA00022842"/>
    </source>
</evidence>
<accession>A0A7C4Y2Q6</accession>
<dbReference type="Pfam" id="PF01751">
    <property type="entry name" value="Toprim"/>
    <property type="match status" value="1"/>
</dbReference>
<dbReference type="InterPro" id="IPR002288">
    <property type="entry name" value="DNA_gyrase_B_C"/>
</dbReference>
<gene>
    <name evidence="13" type="ORF">ENR63_01930</name>
</gene>
<evidence type="ECO:0000256" key="2">
    <source>
        <dbReference type="ARBA" id="ARBA00001946"/>
    </source>
</evidence>
<organism evidence="13">
    <name type="scientific">candidate division WWE3 bacterium</name>
    <dbReference type="NCBI Taxonomy" id="2053526"/>
    <lineage>
        <taxon>Bacteria</taxon>
        <taxon>Katanobacteria</taxon>
    </lineage>
</organism>
<name>A0A7C4Y2Q6_UNCKA</name>
<dbReference type="Pfam" id="PF02518">
    <property type="entry name" value="HATPase_c"/>
    <property type="match status" value="1"/>
</dbReference>
<dbReference type="SMART" id="SM00387">
    <property type="entry name" value="HATPase_c"/>
    <property type="match status" value="1"/>
</dbReference>
<dbReference type="Pfam" id="PF00986">
    <property type="entry name" value="DNA_gyraseB_C"/>
    <property type="match status" value="1"/>
</dbReference>
<evidence type="ECO:0000256" key="11">
    <source>
        <dbReference type="ARBA" id="ARBA00023235"/>
    </source>
</evidence>
<evidence type="ECO:0000259" key="12">
    <source>
        <dbReference type="PROSITE" id="PS50880"/>
    </source>
</evidence>
<dbReference type="PROSITE" id="PS00177">
    <property type="entry name" value="TOPOISOMERASE_II"/>
    <property type="match status" value="1"/>
</dbReference>
<evidence type="ECO:0000256" key="4">
    <source>
        <dbReference type="ARBA" id="ARBA00012895"/>
    </source>
</evidence>
<evidence type="ECO:0000256" key="6">
    <source>
        <dbReference type="ARBA" id="ARBA00022741"/>
    </source>
</evidence>
<keyword evidence="5" id="KW-0479">Metal-binding</keyword>
<dbReference type="InterPro" id="IPR013506">
    <property type="entry name" value="Topo_IIA_bsu_dom2"/>
</dbReference>
<dbReference type="GO" id="GO:0003677">
    <property type="term" value="F:DNA binding"/>
    <property type="evidence" value="ECO:0007669"/>
    <property type="project" value="UniProtKB-KW"/>
</dbReference>
<evidence type="ECO:0000256" key="3">
    <source>
        <dbReference type="ARBA" id="ARBA00010708"/>
    </source>
</evidence>
<dbReference type="InterPro" id="IPR000565">
    <property type="entry name" value="Topo_IIA_B"/>
</dbReference>
<comment type="similarity">
    <text evidence="3">Belongs to the type II topoisomerase GyrB family.</text>
</comment>
<dbReference type="InterPro" id="IPR013760">
    <property type="entry name" value="Topo_IIA-like_dom_sf"/>
</dbReference>
<dbReference type="PANTHER" id="PTHR45866:SF1">
    <property type="entry name" value="DNA GYRASE SUBUNIT B, MITOCHONDRIAL"/>
    <property type="match status" value="1"/>
</dbReference>
<keyword evidence="11" id="KW-0413">Isomerase</keyword>
<evidence type="ECO:0000256" key="1">
    <source>
        <dbReference type="ARBA" id="ARBA00000185"/>
    </source>
</evidence>
<dbReference type="GO" id="GO:0005524">
    <property type="term" value="F:ATP binding"/>
    <property type="evidence" value="ECO:0007669"/>
    <property type="project" value="UniProtKB-KW"/>
</dbReference>
<proteinExistence type="inferred from homology"/>
<dbReference type="SUPFAM" id="SSF54211">
    <property type="entry name" value="Ribosomal protein S5 domain 2-like"/>
    <property type="match status" value="1"/>
</dbReference>
<dbReference type="Gene3D" id="3.30.565.10">
    <property type="entry name" value="Histidine kinase-like ATPase, C-terminal domain"/>
    <property type="match status" value="1"/>
</dbReference>
<dbReference type="NCBIfam" id="NF004189">
    <property type="entry name" value="PRK05644.1"/>
    <property type="match status" value="1"/>
</dbReference>
<dbReference type="InterPro" id="IPR018522">
    <property type="entry name" value="TopoIIA_CS"/>
</dbReference>
<comment type="caution">
    <text evidence="13">The sequence shown here is derived from an EMBL/GenBank/DDBJ whole genome shotgun (WGS) entry which is preliminary data.</text>
</comment>
<dbReference type="EC" id="5.6.2.2" evidence="4"/>
<dbReference type="PANTHER" id="PTHR45866">
    <property type="entry name" value="DNA GYRASE/TOPOISOMERASE SUBUNIT B"/>
    <property type="match status" value="1"/>
</dbReference>
<reference evidence="13" key="1">
    <citation type="journal article" date="2020" name="mSystems">
        <title>Genome- and Community-Level Interaction Insights into Carbon Utilization and Element Cycling Functions of Hydrothermarchaeota in Hydrothermal Sediment.</title>
        <authorList>
            <person name="Zhou Z."/>
            <person name="Liu Y."/>
            <person name="Xu W."/>
            <person name="Pan J."/>
            <person name="Luo Z.H."/>
            <person name="Li M."/>
        </authorList>
    </citation>
    <scope>NUCLEOTIDE SEQUENCE [LARGE SCALE GENOMIC DNA]</scope>
    <source>
        <strain evidence="13">SpSt-417</strain>
    </source>
</reference>
<dbReference type="GO" id="GO:0046872">
    <property type="term" value="F:metal ion binding"/>
    <property type="evidence" value="ECO:0007669"/>
    <property type="project" value="UniProtKB-KW"/>
</dbReference>
<dbReference type="SMART" id="SM00433">
    <property type="entry name" value="TOP2c"/>
    <property type="match status" value="1"/>
</dbReference>
<dbReference type="PRINTS" id="PR01159">
    <property type="entry name" value="DNAGYRASEB"/>
</dbReference>
<evidence type="ECO:0000256" key="7">
    <source>
        <dbReference type="ARBA" id="ARBA00022840"/>
    </source>
</evidence>
<dbReference type="SUPFAM" id="SSF55874">
    <property type="entry name" value="ATPase domain of HSP90 chaperone/DNA topoisomerase II/histidine kinase"/>
    <property type="match status" value="1"/>
</dbReference>
<dbReference type="InterPro" id="IPR036890">
    <property type="entry name" value="HATPase_C_sf"/>
</dbReference>
<dbReference type="FunFam" id="3.30.230.10:FF:000005">
    <property type="entry name" value="DNA gyrase subunit B"/>
    <property type="match status" value="1"/>
</dbReference>
<dbReference type="InterPro" id="IPR003594">
    <property type="entry name" value="HATPase_dom"/>
</dbReference>
<comment type="catalytic activity">
    <reaction evidence="1">
        <text>ATP-dependent breakage, passage and rejoining of double-stranded DNA.</text>
        <dbReference type="EC" id="5.6.2.2"/>
    </reaction>
</comment>
<dbReference type="EMBL" id="DSRT01000102">
    <property type="protein sequence ID" value="HGW29661.1"/>
    <property type="molecule type" value="Genomic_DNA"/>
</dbReference>
<evidence type="ECO:0000313" key="13">
    <source>
        <dbReference type="EMBL" id="HGW29661.1"/>
    </source>
</evidence>
<feature type="domain" description="Toprim" evidence="12">
    <location>
        <begin position="444"/>
        <end position="558"/>
    </location>
</feature>
<dbReference type="Gene3D" id="3.30.230.10">
    <property type="match status" value="1"/>
</dbReference>
<evidence type="ECO:0000256" key="5">
    <source>
        <dbReference type="ARBA" id="ARBA00022723"/>
    </source>
</evidence>
<dbReference type="PRINTS" id="PR00418">
    <property type="entry name" value="TPI2FAMILY"/>
</dbReference>
<dbReference type="InterPro" id="IPR006171">
    <property type="entry name" value="TOPRIM_dom"/>
</dbReference>
<dbReference type="PROSITE" id="PS50880">
    <property type="entry name" value="TOPRIM"/>
    <property type="match status" value="1"/>
</dbReference>